<dbReference type="AlphaFoldDB" id="K9UB83"/>
<dbReference type="eggNOG" id="ENOG502Z9BJ">
    <property type="taxonomic scope" value="Bacteria"/>
</dbReference>
<sequence length="520" mass="58210">MVDPQEMQRIKKRLEALKRGSVHRIKDQDPMPSSVHIIGVGKAGAEFIAQTIVQAPDDFLSDDRQRFTALAVDIGDRDLQAVRDVADKLPSDKATVRTIALPVPSRDELFGSLRRYREYLKLEYPRYYWNPNYEPWLPDTIAIPEAGEHFPRAIAKAIYGKAYYEGDRPLDRELELFTNSVDATTCQSIVCIVFGLGGGTGSGIVMDLARHLTNVKFGRRALVLGVGIAPCEGDPNYHNNGSLFPTINELDCMLDQEKNQGVVQVWGDLYRNPFTAGFLMVPQKSAWQETGDLGATNHKVDRELAKFLTRDRGLDLYETLRLLNWVGAPPSQHMAARSQYGARWAHMFGFTTLESDNSNIPDRLGIRAGTFNPDFFEIRASTPPTAALRAQLEDLAAKMNASFAPMLEPEIARSFMEGSSPTANSEPYVQFVIPGATKTALDIFYEARLAYDLQTWDEKLLQHSWLLELGVMLSEPAIRFEGMAGECLWGCACWVVVPYSAIRGEDLEEVRLKLEEVVKA</sequence>
<dbReference type="Gene3D" id="3.40.50.1440">
    <property type="entry name" value="Tubulin/FtsZ, GTPase domain"/>
    <property type="match status" value="1"/>
</dbReference>
<reference evidence="1 2" key="1">
    <citation type="submission" date="2012-05" db="EMBL/GenBank/DDBJ databases">
        <title>Finished chromosome of genome of Chamaesiphon sp. PCC 6605.</title>
        <authorList>
            <consortium name="US DOE Joint Genome Institute"/>
            <person name="Gugger M."/>
            <person name="Coursin T."/>
            <person name="Rippka R."/>
            <person name="Tandeau De Marsac N."/>
            <person name="Huntemann M."/>
            <person name="Wei C.-L."/>
            <person name="Han J."/>
            <person name="Detter J.C."/>
            <person name="Han C."/>
            <person name="Tapia R."/>
            <person name="Chen A."/>
            <person name="Kyrpides N."/>
            <person name="Mavromatis K."/>
            <person name="Markowitz V."/>
            <person name="Szeto E."/>
            <person name="Ivanova N."/>
            <person name="Pagani I."/>
            <person name="Pati A."/>
            <person name="Goodwin L."/>
            <person name="Nordberg H.P."/>
            <person name="Cantor M.N."/>
            <person name="Hua S.X."/>
            <person name="Woyke T."/>
            <person name="Kerfeld C.A."/>
        </authorList>
    </citation>
    <scope>NUCLEOTIDE SEQUENCE [LARGE SCALE GENOMIC DNA]</scope>
    <source>
        <strain evidence="2">ATCC 27169 / PCC 6605</strain>
    </source>
</reference>
<protein>
    <submittedName>
        <fullName evidence="1">GTPase of tubulin/FtsZ family</fullName>
    </submittedName>
</protein>
<dbReference type="HOGENOM" id="CLU_560041_0_0_3"/>
<dbReference type="EMBL" id="CP003600">
    <property type="protein sequence ID" value="AFY91696.1"/>
    <property type="molecule type" value="Genomic_DNA"/>
</dbReference>
<evidence type="ECO:0000313" key="1">
    <source>
        <dbReference type="EMBL" id="AFY91696.1"/>
    </source>
</evidence>
<organism evidence="1 2">
    <name type="scientific">Chamaesiphon minutus (strain ATCC 27169 / PCC 6605)</name>
    <dbReference type="NCBI Taxonomy" id="1173020"/>
    <lineage>
        <taxon>Bacteria</taxon>
        <taxon>Bacillati</taxon>
        <taxon>Cyanobacteriota</taxon>
        <taxon>Cyanophyceae</taxon>
        <taxon>Gomontiellales</taxon>
        <taxon>Chamaesiphonaceae</taxon>
        <taxon>Chamaesiphon</taxon>
    </lineage>
</organism>
<dbReference type="PATRIC" id="fig|1173020.3.peg.476"/>
<dbReference type="InterPro" id="IPR036525">
    <property type="entry name" value="Tubulin/FtsZ_GTPase_sf"/>
</dbReference>
<name>K9UB83_CHAP6</name>
<dbReference type="OrthoDB" id="580983at2"/>
<dbReference type="KEGG" id="cmp:Cha6605_0400"/>
<dbReference type="STRING" id="1173020.Cha6605_0400"/>
<keyword evidence="2" id="KW-1185">Reference proteome</keyword>
<accession>K9UB83</accession>
<proteinExistence type="predicted"/>
<gene>
    <name evidence="1" type="ORF">Cha6605_0400</name>
</gene>
<dbReference type="RefSeq" id="WP_015157890.1">
    <property type="nucleotide sequence ID" value="NC_019697.1"/>
</dbReference>
<evidence type="ECO:0000313" key="2">
    <source>
        <dbReference type="Proteomes" id="UP000010366"/>
    </source>
</evidence>
<dbReference type="SUPFAM" id="SSF52490">
    <property type="entry name" value="Tubulin nucleotide-binding domain-like"/>
    <property type="match status" value="1"/>
</dbReference>
<dbReference type="Proteomes" id="UP000010366">
    <property type="component" value="Chromosome"/>
</dbReference>